<keyword evidence="4" id="KW-0238">DNA-binding</keyword>
<evidence type="ECO:0000256" key="3">
    <source>
        <dbReference type="ARBA" id="ARBA00023082"/>
    </source>
</evidence>
<dbReference type="InterPro" id="IPR014284">
    <property type="entry name" value="RNA_pol_sigma-70_dom"/>
</dbReference>
<dbReference type="Pfam" id="PF04542">
    <property type="entry name" value="Sigma70_r2"/>
    <property type="match status" value="1"/>
</dbReference>
<evidence type="ECO:0000256" key="2">
    <source>
        <dbReference type="ARBA" id="ARBA00023015"/>
    </source>
</evidence>
<evidence type="ECO:0000313" key="8">
    <source>
        <dbReference type="EMBL" id="MDA7423231.1"/>
    </source>
</evidence>
<dbReference type="InterPro" id="IPR013325">
    <property type="entry name" value="RNA_pol_sigma_r2"/>
</dbReference>
<dbReference type="EMBL" id="JAQIOY010000001">
    <property type="protein sequence ID" value="MDA7423231.1"/>
    <property type="molecule type" value="Genomic_DNA"/>
</dbReference>
<dbReference type="Proteomes" id="UP001210720">
    <property type="component" value="Unassembled WGS sequence"/>
</dbReference>
<reference evidence="8 9" key="1">
    <citation type="submission" date="2023-01" db="EMBL/GenBank/DDBJ databases">
        <title>Thalassococcus onchidii sp. nov., isolated from a marine invertebrate from the South China Sea.</title>
        <authorList>
            <person name="Xu S."/>
            <person name="Liu Z."/>
            <person name="Xu Y."/>
        </authorList>
    </citation>
    <scope>NUCLEOTIDE SEQUENCE [LARGE SCALE GENOMIC DNA]</scope>
    <source>
        <strain evidence="8 9">KCTC 32084</strain>
    </source>
</reference>
<comment type="caution">
    <text evidence="8">The sequence shown here is derived from an EMBL/GenBank/DDBJ whole genome shotgun (WGS) entry which is preliminary data.</text>
</comment>
<dbReference type="PANTHER" id="PTHR43133:SF8">
    <property type="entry name" value="RNA POLYMERASE SIGMA FACTOR HI_1459-RELATED"/>
    <property type="match status" value="1"/>
</dbReference>
<dbReference type="NCBIfam" id="TIGR02937">
    <property type="entry name" value="sigma70-ECF"/>
    <property type="match status" value="1"/>
</dbReference>
<comment type="similarity">
    <text evidence="1">Belongs to the sigma-70 factor family. ECF subfamily.</text>
</comment>
<evidence type="ECO:0000313" key="9">
    <source>
        <dbReference type="Proteomes" id="UP001210720"/>
    </source>
</evidence>
<keyword evidence="3" id="KW-0731">Sigma factor</keyword>
<dbReference type="SUPFAM" id="SSF88659">
    <property type="entry name" value="Sigma3 and sigma4 domains of RNA polymerase sigma factors"/>
    <property type="match status" value="1"/>
</dbReference>
<dbReference type="InterPro" id="IPR036388">
    <property type="entry name" value="WH-like_DNA-bd_sf"/>
</dbReference>
<protein>
    <submittedName>
        <fullName evidence="8">RNA polymerase sigma factor</fullName>
    </submittedName>
</protein>
<dbReference type="InterPro" id="IPR039425">
    <property type="entry name" value="RNA_pol_sigma-70-like"/>
</dbReference>
<name>A0ABT4XMR1_9RHOB</name>
<dbReference type="InterPro" id="IPR013249">
    <property type="entry name" value="RNA_pol_sigma70_r4_t2"/>
</dbReference>
<dbReference type="InterPro" id="IPR007627">
    <property type="entry name" value="RNA_pol_sigma70_r2"/>
</dbReference>
<dbReference type="Pfam" id="PF08281">
    <property type="entry name" value="Sigma70_r4_2"/>
    <property type="match status" value="1"/>
</dbReference>
<keyword evidence="9" id="KW-1185">Reference proteome</keyword>
<organism evidence="8 9">
    <name type="scientific">Thalassococcus lentus</name>
    <dbReference type="NCBI Taxonomy" id="1210524"/>
    <lineage>
        <taxon>Bacteria</taxon>
        <taxon>Pseudomonadati</taxon>
        <taxon>Pseudomonadota</taxon>
        <taxon>Alphaproteobacteria</taxon>
        <taxon>Rhodobacterales</taxon>
        <taxon>Roseobacteraceae</taxon>
        <taxon>Thalassococcus</taxon>
    </lineage>
</organism>
<sequence length="176" mass="19712">MNVTDEALAKAAAQGDRAAFSVLVERLYDRIFGLSFRLTGSRAEAEDLTQDICAALPTKLQSWRGDGKITTWLYRITVNASRDRFRRRATHAKAAEGWGDWELARQADINESAERADWLLEAMRALPEDLRETLALILDGQSQSDAAKILDISEGTVAWRVSECKKRLKAMKEAEA</sequence>
<keyword evidence="5" id="KW-0804">Transcription</keyword>
<evidence type="ECO:0000259" key="6">
    <source>
        <dbReference type="Pfam" id="PF04542"/>
    </source>
</evidence>
<dbReference type="SUPFAM" id="SSF88946">
    <property type="entry name" value="Sigma2 domain of RNA polymerase sigma factors"/>
    <property type="match status" value="1"/>
</dbReference>
<dbReference type="InterPro" id="IPR013324">
    <property type="entry name" value="RNA_pol_sigma_r3/r4-like"/>
</dbReference>
<keyword evidence="2" id="KW-0805">Transcription regulation</keyword>
<feature type="domain" description="RNA polymerase sigma factor 70 region 4 type 2" evidence="7">
    <location>
        <begin position="117"/>
        <end position="168"/>
    </location>
</feature>
<dbReference type="PANTHER" id="PTHR43133">
    <property type="entry name" value="RNA POLYMERASE ECF-TYPE SIGMA FACTO"/>
    <property type="match status" value="1"/>
</dbReference>
<evidence type="ECO:0000256" key="1">
    <source>
        <dbReference type="ARBA" id="ARBA00010641"/>
    </source>
</evidence>
<dbReference type="RefSeq" id="WP_271430596.1">
    <property type="nucleotide sequence ID" value="NZ_JAQIOY010000001.1"/>
</dbReference>
<proteinExistence type="inferred from homology"/>
<evidence type="ECO:0000256" key="5">
    <source>
        <dbReference type="ARBA" id="ARBA00023163"/>
    </source>
</evidence>
<evidence type="ECO:0000259" key="7">
    <source>
        <dbReference type="Pfam" id="PF08281"/>
    </source>
</evidence>
<dbReference type="Gene3D" id="1.10.1740.10">
    <property type="match status" value="1"/>
</dbReference>
<dbReference type="Gene3D" id="1.10.10.10">
    <property type="entry name" value="Winged helix-like DNA-binding domain superfamily/Winged helix DNA-binding domain"/>
    <property type="match status" value="1"/>
</dbReference>
<accession>A0ABT4XMR1</accession>
<evidence type="ECO:0000256" key="4">
    <source>
        <dbReference type="ARBA" id="ARBA00023125"/>
    </source>
</evidence>
<gene>
    <name evidence="8" type="ORF">PFY00_00705</name>
</gene>
<feature type="domain" description="RNA polymerase sigma-70 region 2" evidence="6">
    <location>
        <begin position="23"/>
        <end position="89"/>
    </location>
</feature>